<dbReference type="InterPro" id="IPR012878">
    <property type="entry name" value="Beta-AFase-like_GH127_cat"/>
</dbReference>
<evidence type="ECO:0000256" key="1">
    <source>
        <dbReference type="ARBA" id="ARBA00022729"/>
    </source>
</evidence>
<proteinExistence type="predicted"/>
<sequence>MTNHVSRRNILRLGAAAAALPWLPSLASAAATAAEGPMTNALAAAAAAVRPFKLSDVSLGPGVFARKRELILNFARGYDERRYVNVFRANAGLRPLDGVVPLPAGGWEGLDGEANGNLRGHFTGHHMSMLAQAYAGTGEEVFGTKLRNLVASLHECRQALAQEPAIQTVAGRLPGTAVDIARGSYMYGQLPAGSLDGLAAMTFAAWVRPTAAANWARIFDFGNDTKTYAFLAQRDGAGLPRFAITRNFAGGEQTIVGAAPLPVNEWSHVAVTLDGQAGTLYVNGKQAGRNAALTLTPALLGSLAKVWLGRSQYNDPNFAGAYQDVNIWSSALTAGQIGELAAARASGTSAGNGNVVSLACSETGGNVLADASGKGRHAALRRTWGVPSHPGFLAAYPETQFIELESRTTPDYFRVWAPYYTAHKILKGLLDAYTATAEPKALDLATGLCDWMHSRLSKLTPAVRQRMWGIFSSGEYGGVVEAILETYGHSGKPEHLELAKYFDLDSLIDACAQNRDILAGLHANQHIPIFTGLVLMYNATGEERYLAAARNFWTMVVPTRMFSIGGTSQGEFWKERDRIAATLNATDAESCCAYNMLKLSRELFFREQNPAYMDYYERALFNQVLGSKQDKESAELPLATYFIGLQPGAVRDFTPKQGTTCCEGTGLESATKYQDSVYFTAGDGSALYVNLYMPSTLRWAAKNVTVTQQTSYPFEQRTTLQVSGSGQFELRLRVPAWATAGFTVRVNGAVTEAAATPGTYLSIARAWKDGDTVDVEMPFTLRAERALDDPSVQTLMYGPVHLVACDARTDLLPFSLYGTAKLNGDLAAALQPIAGKPLHFTVAGVELAPFLEGTEDACHSYFRRTEASVVFGGVDSGVANPARATKTTLLDDVWQSAPFANKPELLRRVAQVTAAWVSEGSLSRADADRIYGAAQRAAFGSPESEIDDLQQIAAAALAAGRITAETGDMLGARLKAASKALAQKTPAKAVHYLGQYIDGTTRDIADQSLRDLLVSGAQALVARLT</sequence>
<dbReference type="RefSeq" id="WP_353710938.1">
    <property type="nucleotide sequence ID" value="NZ_CP159279.1"/>
</dbReference>
<dbReference type="InterPro" id="IPR006311">
    <property type="entry name" value="TAT_signal"/>
</dbReference>
<evidence type="ECO:0000256" key="2">
    <source>
        <dbReference type="ARBA" id="ARBA00023157"/>
    </source>
</evidence>
<feature type="domain" description="LamG-like jellyroll fold" evidence="4">
    <location>
        <begin position="199"/>
        <end position="335"/>
    </location>
</feature>
<keyword evidence="2" id="KW-1015">Disulfide bond</keyword>
<dbReference type="InterPro" id="IPR008928">
    <property type="entry name" value="6-hairpin_glycosidase_sf"/>
</dbReference>
<dbReference type="SUPFAM" id="SSF49899">
    <property type="entry name" value="Concanavalin A-like lectins/glucanases"/>
    <property type="match status" value="1"/>
</dbReference>
<dbReference type="InterPro" id="IPR013320">
    <property type="entry name" value="ConA-like_dom_sf"/>
</dbReference>
<accession>A0AAU8EL20</accession>
<dbReference type="SUPFAM" id="SSF48208">
    <property type="entry name" value="Six-hairpin glycosidases"/>
    <property type="match status" value="1"/>
</dbReference>
<dbReference type="PANTHER" id="PTHR31151">
    <property type="entry name" value="PROLINE-TRNA LIGASE (DUF1680)"/>
    <property type="match status" value="1"/>
</dbReference>
<evidence type="ECO:0000259" key="4">
    <source>
        <dbReference type="SMART" id="SM00560"/>
    </source>
</evidence>
<gene>
    <name evidence="5" type="ORF">ABRP34_15875</name>
</gene>
<dbReference type="InterPro" id="IPR049046">
    <property type="entry name" value="Beta-AFase-like_GH127_middle"/>
</dbReference>
<dbReference type="Gene3D" id="2.60.120.200">
    <property type="match status" value="1"/>
</dbReference>
<feature type="chain" id="PRO_5043336173" evidence="3">
    <location>
        <begin position="34"/>
        <end position="1025"/>
    </location>
</feature>
<dbReference type="GO" id="GO:0005975">
    <property type="term" value="P:carbohydrate metabolic process"/>
    <property type="evidence" value="ECO:0007669"/>
    <property type="project" value="InterPro"/>
</dbReference>
<dbReference type="Pfam" id="PF20736">
    <property type="entry name" value="Glyco_hydro127M"/>
    <property type="match status" value="1"/>
</dbReference>
<dbReference type="AlphaFoldDB" id="A0AAU8EL20"/>
<evidence type="ECO:0000313" key="5">
    <source>
        <dbReference type="EMBL" id="XCH10304.1"/>
    </source>
</evidence>
<name>A0AAU8EL20_9MICC</name>
<feature type="signal peptide" evidence="3">
    <location>
        <begin position="1"/>
        <end position="33"/>
    </location>
</feature>
<reference evidence="5" key="1">
    <citation type="submission" date="2024-06" db="EMBL/GenBank/DDBJ databases">
        <title>Biodegradation of dimethachlon by Arthrobacter sp. K5: mechanistic insights and ecological implications.</title>
        <authorList>
            <person name="Hu S."/>
            <person name="Lu P."/>
        </authorList>
    </citation>
    <scope>NUCLEOTIDE SEQUENCE</scope>
    <source>
        <strain evidence="5">K5</strain>
    </source>
</reference>
<dbReference type="EMBL" id="CP159279">
    <property type="protein sequence ID" value="XCH10304.1"/>
    <property type="molecule type" value="Genomic_DNA"/>
</dbReference>
<dbReference type="Pfam" id="PF13385">
    <property type="entry name" value="Laminin_G_3"/>
    <property type="match status" value="1"/>
</dbReference>
<dbReference type="SMART" id="SM00560">
    <property type="entry name" value="LamGL"/>
    <property type="match status" value="1"/>
</dbReference>
<dbReference type="PANTHER" id="PTHR31151:SF0">
    <property type="entry name" value="PROLINE-TRNA LIGASE (DUF1680)"/>
    <property type="match status" value="1"/>
</dbReference>
<dbReference type="PROSITE" id="PS51318">
    <property type="entry name" value="TAT"/>
    <property type="match status" value="1"/>
</dbReference>
<evidence type="ECO:0000256" key="3">
    <source>
        <dbReference type="SAM" id="SignalP"/>
    </source>
</evidence>
<keyword evidence="1 3" id="KW-0732">Signal</keyword>
<protein>
    <submittedName>
        <fullName evidence="5">Beta-L-arabinofuranosidase domain-containing protein</fullName>
    </submittedName>
</protein>
<dbReference type="Pfam" id="PF07944">
    <property type="entry name" value="Beta-AFase-like_GH127_cat"/>
    <property type="match status" value="2"/>
</dbReference>
<organism evidence="5">
    <name type="scientific">Arthrobacter sp. K5</name>
    <dbReference type="NCBI Taxonomy" id="2839623"/>
    <lineage>
        <taxon>Bacteria</taxon>
        <taxon>Bacillati</taxon>
        <taxon>Actinomycetota</taxon>
        <taxon>Actinomycetes</taxon>
        <taxon>Micrococcales</taxon>
        <taxon>Micrococcaceae</taxon>
        <taxon>Arthrobacter</taxon>
    </lineage>
</organism>
<dbReference type="InterPro" id="IPR006558">
    <property type="entry name" value="LamG-like"/>
</dbReference>